<reference evidence="2 5" key="1">
    <citation type="journal article" date="2019" name="Nat. Med.">
        <title>Preventing dysbiosis of the neonatal mouse intestinal microbiome protects against late-onset sepsis.</title>
        <authorList>
            <person name="Singer J.R."/>
            <person name="Blosser E.G."/>
            <person name="Zindl C.L."/>
            <person name="Silberger D.J."/>
            <person name="Conlan S."/>
            <person name="Laufer V.A."/>
            <person name="DiToro D."/>
            <person name="Deming C."/>
            <person name="Kumar R."/>
            <person name="Morrow C.D."/>
            <person name="Segre J.A."/>
            <person name="Gray M.J."/>
            <person name="Randolph D.A."/>
            <person name="Weaver C.T."/>
        </authorList>
    </citation>
    <scope>NUCLEOTIDE SEQUENCE [LARGE SCALE GENOMIC DNA]</scope>
    <source>
        <strain evidence="2 5">V10</strain>
    </source>
</reference>
<feature type="transmembrane region" description="Helical" evidence="1">
    <location>
        <begin position="81"/>
        <end position="101"/>
    </location>
</feature>
<proteinExistence type="predicted"/>
<dbReference type="Proteomes" id="UP000306855">
    <property type="component" value="Unassembled WGS sequence"/>
</dbReference>
<feature type="transmembrane region" description="Helical" evidence="1">
    <location>
        <begin position="146"/>
        <end position="165"/>
    </location>
</feature>
<keyword evidence="1" id="KW-0812">Transmembrane</keyword>
<dbReference type="RefSeq" id="WP_135942291.1">
    <property type="nucleotide sequence ID" value="NZ_CP040852.1"/>
</dbReference>
<feature type="transmembrane region" description="Helical" evidence="1">
    <location>
        <begin position="21"/>
        <end position="39"/>
    </location>
</feature>
<accession>A0A4S2EEZ4</accession>
<evidence type="ECO:0000313" key="4">
    <source>
        <dbReference type="Proteomes" id="UP000306855"/>
    </source>
</evidence>
<reference evidence="3 4" key="2">
    <citation type="submission" date="2019-04" db="EMBL/GenBank/DDBJ databases">
        <title>Microbes associate with the intestines of laboratory mice.</title>
        <authorList>
            <person name="Navarre W."/>
            <person name="Wong E."/>
            <person name="Huang K."/>
            <person name="Tropini C."/>
            <person name="Ng K."/>
            <person name="Yu B."/>
        </authorList>
    </citation>
    <scope>NUCLEOTIDE SEQUENCE [LARGE SCALE GENOMIC DNA]</scope>
    <source>
        <strain evidence="3 4">NM26_J9</strain>
    </source>
</reference>
<feature type="transmembrane region" description="Helical" evidence="1">
    <location>
        <begin position="51"/>
        <end position="69"/>
    </location>
</feature>
<dbReference type="Proteomes" id="UP000463931">
    <property type="component" value="Chromosome"/>
</dbReference>
<name>A0A4S2EEZ4_9LACO</name>
<evidence type="ECO:0000256" key="1">
    <source>
        <dbReference type="SAM" id="Phobius"/>
    </source>
</evidence>
<sequence>MNRAFRKTQYRAANVLTYNKGENSITMLFDFIVILTILSRKTSSFLEQYNIAEYLLYFYIGSLSLLLICRVFWNYYSKSRYAGIVEVLSNYLTMCIAPFLIGGELGISMKGIIISTIMIILYYVISIILSVWYGKRKEIIRKISHYIFYGVVIFTLITIPMGYFLKNNTVLWLGAITFAMMSTLKYIPYWLILDTPYRRNLIKEFGPKNIDKSAIFISKKKEK</sequence>
<dbReference type="EMBL" id="CP040852">
    <property type="protein sequence ID" value="QIA89925.1"/>
    <property type="molecule type" value="Genomic_DNA"/>
</dbReference>
<feature type="transmembrane region" description="Helical" evidence="1">
    <location>
        <begin position="171"/>
        <end position="193"/>
    </location>
</feature>
<evidence type="ECO:0000313" key="2">
    <source>
        <dbReference type="EMBL" id="QIA89925.1"/>
    </source>
</evidence>
<protein>
    <submittedName>
        <fullName evidence="3">Uncharacterized protein</fullName>
    </submittedName>
</protein>
<dbReference type="AlphaFoldDB" id="A0A4S2EEZ4"/>
<evidence type="ECO:0000313" key="3">
    <source>
        <dbReference type="EMBL" id="TGY54309.1"/>
    </source>
</evidence>
<evidence type="ECO:0000313" key="5">
    <source>
        <dbReference type="Proteomes" id="UP000463931"/>
    </source>
</evidence>
<gene>
    <name evidence="3" type="ORF">E5340_08245</name>
    <name evidence="2" type="ORF">FEE40_07150</name>
</gene>
<keyword evidence="1" id="KW-1133">Transmembrane helix</keyword>
<keyword evidence="1" id="KW-0472">Membrane</keyword>
<dbReference type="EMBL" id="SRYK01000046">
    <property type="protein sequence ID" value="TGY54309.1"/>
    <property type="molecule type" value="Genomic_DNA"/>
</dbReference>
<organism evidence="3 4">
    <name type="scientific">Ligilactobacillus murinus</name>
    <dbReference type="NCBI Taxonomy" id="1622"/>
    <lineage>
        <taxon>Bacteria</taxon>
        <taxon>Bacillati</taxon>
        <taxon>Bacillota</taxon>
        <taxon>Bacilli</taxon>
        <taxon>Lactobacillales</taxon>
        <taxon>Lactobacillaceae</taxon>
        <taxon>Ligilactobacillus</taxon>
    </lineage>
</organism>
<feature type="transmembrane region" description="Helical" evidence="1">
    <location>
        <begin position="113"/>
        <end position="134"/>
    </location>
</feature>